<evidence type="ECO:0000313" key="9">
    <source>
        <dbReference type="Proteomes" id="UP000008332"/>
    </source>
</evidence>
<evidence type="ECO:0000256" key="2">
    <source>
        <dbReference type="ARBA" id="ARBA00022516"/>
    </source>
</evidence>
<evidence type="ECO:0000256" key="3">
    <source>
        <dbReference type="ARBA" id="ARBA00022679"/>
    </source>
</evidence>
<keyword evidence="6" id="KW-0472">Membrane</keyword>
<dbReference type="Pfam" id="PF01553">
    <property type="entry name" value="Acyltransferase"/>
    <property type="match status" value="1"/>
</dbReference>
<keyword evidence="6" id="KW-1133">Transmembrane helix</keyword>
<dbReference type="OrthoDB" id="9806880at2"/>
<evidence type="ECO:0000256" key="1">
    <source>
        <dbReference type="ARBA" id="ARBA00005189"/>
    </source>
</evidence>
<dbReference type="PANTHER" id="PTHR10434:SF64">
    <property type="entry name" value="1-ACYL-SN-GLYCEROL-3-PHOSPHATE ACYLTRANSFERASE-RELATED"/>
    <property type="match status" value="1"/>
</dbReference>
<dbReference type="AlphaFoldDB" id="Q21WV7"/>
<reference evidence="9" key="1">
    <citation type="submission" date="2006-02" db="EMBL/GenBank/DDBJ databases">
        <title>Complete sequence of chromosome of Rhodoferax ferrireducens DSM 15236.</title>
        <authorList>
            <person name="Copeland A."/>
            <person name="Lucas S."/>
            <person name="Lapidus A."/>
            <person name="Barry K."/>
            <person name="Detter J.C."/>
            <person name="Glavina del Rio T."/>
            <person name="Hammon N."/>
            <person name="Israni S."/>
            <person name="Pitluck S."/>
            <person name="Brettin T."/>
            <person name="Bruce D."/>
            <person name="Han C."/>
            <person name="Tapia R."/>
            <person name="Gilna P."/>
            <person name="Kiss H."/>
            <person name="Schmutz J."/>
            <person name="Larimer F."/>
            <person name="Land M."/>
            <person name="Kyrpides N."/>
            <person name="Ivanova N."/>
            <person name="Richardson P."/>
        </authorList>
    </citation>
    <scope>NUCLEOTIDE SEQUENCE [LARGE SCALE GENOMIC DNA]</scope>
    <source>
        <strain evidence="9">ATCC BAA-621 / DSM 15236 / T118</strain>
    </source>
</reference>
<dbReference type="SMART" id="SM00563">
    <property type="entry name" value="PlsC"/>
    <property type="match status" value="1"/>
</dbReference>
<feature type="transmembrane region" description="Helical" evidence="6">
    <location>
        <begin position="44"/>
        <end position="63"/>
    </location>
</feature>
<name>Q21WV7_ALBFT</name>
<dbReference type="KEGG" id="rfr:Rfer_2021"/>
<dbReference type="Proteomes" id="UP000008332">
    <property type="component" value="Chromosome"/>
</dbReference>
<protein>
    <submittedName>
        <fullName evidence="8">Lyso-ornithine lipid acyltransferase</fullName>
    </submittedName>
</protein>
<dbReference type="STRING" id="338969.Rfer_2021"/>
<dbReference type="GO" id="GO:0006654">
    <property type="term" value="P:phosphatidic acid biosynthetic process"/>
    <property type="evidence" value="ECO:0007669"/>
    <property type="project" value="TreeGrafter"/>
</dbReference>
<evidence type="ECO:0000256" key="6">
    <source>
        <dbReference type="SAM" id="Phobius"/>
    </source>
</evidence>
<keyword evidence="9" id="KW-1185">Reference proteome</keyword>
<keyword evidence="6" id="KW-0812">Transmembrane</keyword>
<evidence type="ECO:0000256" key="5">
    <source>
        <dbReference type="ARBA" id="ARBA00023315"/>
    </source>
</evidence>
<feature type="transmembrane region" description="Helical" evidence="6">
    <location>
        <begin position="70"/>
        <end position="89"/>
    </location>
</feature>
<dbReference type="CDD" id="cd07989">
    <property type="entry name" value="LPLAT_AGPAT-like"/>
    <property type="match status" value="1"/>
</dbReference>
<dbReference type="PANTHER" id="PTHR10434">
    <property type="entry name" value="1-ACYL-SN-GLYCEROL-3-PHOSPHATE ACYLTRANSFERASE"/>
    <property type="match status" value="1"/>
</dbReference>
<evidence type="ECO:0000259" key="7">
    <source>
        <dbReference type="SMART" id="SM00563"/>
    </source>
</evidence>
<feature type="domain" description="Phospholipid/glycerol acyltransferase" evidence="7">
    <location>
        <begin position="71"/>
        <end position="183"/>
    </location>
</feature>
<evidence type="ECO:0000256" key="4">
    <source>
        <dbReference type="ARBA" id="ARBA00023098"/>
    </source>
</evidence>
<proteinExistence type="predicted"/>
<dbReference type="eggNOG" id="COG0204">
    <property type="taxonomic scope" value="Bacteria"/>
</dbReference>
<keyword evidence="4" id="KW-0443">Lipid metabolism</keyword>
<dbReference type="GO" id="GO:0003841">
    <property type="term" value="F:1-acylglycerol-3-phosphate O-acyltransferase activity"/>
    <property type="evidence" value="ECO:0007669"/>
    <property type="project" value="TreeGrafter"/>
</dbReference>
<keyword evidence="5 8" id="KW-0012">Acyltransferase</keyword>
<keyword evidence="3 8" id="KW-0808">Transferase</keyword>
<dbReference type="HOGENOM" id="CLU_027938_0_1_4"/>
<dbReference type="InterPro" id="IPR002123">
    <property type="entry name" value="Plipid/glycerol_acylTrfase"/>
</dbReference>
<organism evidence="8 9">
    <name type="scientific">Albidiferax ferrireducens (strain ATCC BAA-621 / DSM 15236 / T118)</name>
    <name type="common">Rhodoferax ferrireducens</name>
    <dbReference type="NCBI Taxonomy" id="338969"/>
    <lineage>
        <taxon>Bacteria</taxon>
        <taxon>Pseudomonadati</taxon>
        <taxon>Pseudomonadota</taxon>
        <taxon>Betaproteobacteria</taxon>
        <taxon>Burkholderiales</taxon>
        <taxon>Comamonadaceae</taxon>
        <taxon>Rhodoferax</taxon>
    </lineage>
</organism>
<dbReference type="RefSeq" id="WP_011464314.1">
    <property type="nucleotide sequence ID" value="NC_007908.1"/>
</dbReference>
<accession>Q21WV7</accession>
<feature type="transmembrane region" description="Helical" evidence="6">
    <location>
        <begin position="12"/>
        <end position="32"/>
    </location>
</feature>
<comment type="pathway">
    <text evidence="1">Lipid metabolism.</text>
</comment>
<feature type="transmembrane region" description="Helical" evidence="6">
    <location>
        <begin position="101"/>
        <end position="118"/>
    </location>
</feature>
<dbReference type="EMBL" id="CP000267">
    <property type="protein sequence ID" value="ABD69746.1"/>
    <property type="molecule type" value="Genomic_DNA"/>
</dbReference>
<gene>
    <name evidence="8" type="ordered locus">Rfer_2021</name>
</gene>
<sequence>MKPIAPRVRASWKLACVLLHLVRGWWTVVLVFPGLTTPQKQERIRAWALALLALLAIKLVVVGRPPKRGPLLLVCNHISWLDIYVIYAVCHCRFVAKADVGRWPLIGTLAAAVGTLFIERESRRDALRVVQQMADSLHAGDSIVVFPEGTSSDGVGVLPFHANLVQAAIAANAPVQPVALRFSDAASAAHSLAPCYINNDTLMGSMWRMLTAPPLCATLIFGEQQSAQERGRRAWSADLRLAVEALRASPIDS</sequence>
<evidence type="ECO:0000313" key="8">
    <source>
        <dbReference type="EMBL" id="ABD69746.1"/>
    </source>
</evidence>
<keyword evidence="2" id="KW-0444">Lipid biosynthesis</keyword>
<dbReference type="SUPFAM" id="SSF69593">
    <property type="entry name" value="Glycerol-3-phosphate (1)-acyltransferase"/>
    <property type="match status" value="1"/>
</dbReference>